<dbReference type="Proteomes" id="UP001158045">
    <property type="component" value="Unassembled WGS sequence"/>
</dbReference>
<dbReference type="Gene3D" id="3.90.199.10">
    <property type="entry name" value="Topoisomerase II, domain 5"/>
    <property type="match status" value="1"/>
</dbReference>
<feature type="short sequence motif" description="GyrA-box" evidence="8">
    <location>
        <begin position="510"/>
        <end position="516"/>
    </location>
</feature>
<comment type="function">
    <text evidence="8">A type II topoisomerase that negatively supercoils closed circular double-stranded (ds) DNA in an ATP-dependent manner to modulate DNA topology and maintain chromosomes in an underwound state. Negative supercoiling favors strand separation, and DNA replication, transcription, recombination and repair, all of which involve strand separation. Also able to catalyze the interconversion of other topological isomers of dsDNA rings, including catenanes and knotted rings. Type II topoisomerases break and join 2 DNA strands simultaneously in an ATP-dependent manner.</text>
</comment>
<evidence type="ECO:0000256" key="4">
    <source>
        <dbReference type="ARBA" id="ARBA00022840"/>
    </source>
</evidence>
<evidence type="ECO:0000256" key="7">
    <source>
        <dbReference type="ARBA" id="ARBA00023235"/>
    </source>
</evidence>
<evidence type="ECO:0000256" key="5">
    <source>
        <dbReference type="ARBA" id="ARBA00023029"/>
    </source>
</evidence>
<feature type="domain" description="Topo IIA-type catalytic" evidence="10">
    <location>
        <begin position="21"/>
        <end position="483"/>
    </location>
</feature>
<dbReference type="InterPro" id="IPR005743">
    <property type="entry name" value="GyrA"/>
</dbReference>
<evidence type="ECO:0000256" key="3">
    <source>
        <dbReference type="ARBA" id="ARBA00022741"/>
    </source>
</evidence>
<dbReference type="InterPro" id="IPR013757">
    <property type="entry name" value="Topo_IIA_A_a_sf"/>
</dbReference>
<evidence type="ECO:0000256" key="2">
    <source>
        <dbReference type="ARBA" id="ARBA00008263"/>
    </source>
</evidence>
<dbReference type="InterPro" id="IPR013758">
    <property type="entry name" value="Topo_IIA_A/C_ab"/>
</dbReference>
<evidence type="ECO:0000313" key="11">
    <source>
        <dbReference type="EMBL" id="MDH8679168.1"/>
    </source>
</evidence>
<dbReference type="InterPro" id="IPR035516">
    <property type="entry name" value="Gyrase/topoIV_suA_C"/>
</dbReference>
<evidence type="ECO:0000256" key="6">
    <source>
        <dbReference type="ARBA" id="ARBA00023125"/>
    </source>
</evidence>
<dbReference type="NCBIfam" id="NF004043">
    <property type="entry name" value="PRK05560.1"/>
    <property type="match status" value="1"/>
</dbReference>
<protein>
    <recommendedName>
        <fullName evidence="8">DNA gyrase subunit A</fullName>
        <ecNumber evidence="8">5.6.2.2</ecNumber>
    </recommendedName>
</protein>
<comment type="catalytic activity">
    <reaction evidence="1 8 9">
        <text>ATP-dependent breakage, passage and rejoining of double-stranded DNA.</text>
        <dbReference type="EC" id="5.6.2.2"/>
    </reaction>
</comment>
<dbReference type="HAMAP" id="MF_01897">
    <property type="entry name" value="GyrA"/>
    <property type="match status" value="1"/>
</dbReference>
<dbReference type="EC" id="5.6.2.2" evidence="8"/>
<keyword evidence="8" id="KW-0963">Cytoplasm</keyword>
<dbReference type="InterPro" id="IPR002205">
    <property type="entry name" value="Topo_IIA_dom_A"/>
</dbReference>
<dbReference type="GO" id="GO:0003918">
    <property type="term" value="F:DNA topoisomerase type II (double strand cut, ATP-hydrolyzing) activity"/>
    <property type="evidence" value="ECO:0007669"/>
    <property type="project" value="UniProtKB-EC"/>
</dbReference>
<evidence type="ECO:0000256" key="8">
    <source>
        <dbReference type="HAMAP-Rule" id="MF_01897"/>
    </source>
</evidence>
<dbReference type="EMBL" id="JARYZI010000010">
    <property type="protein sequence ID" value="MDH8679168.1"/>
    <property type="molecule type" value="Genomic_DNA"/>
</dbReference>
<dbReference type="InterPro" id="IPR013760">
    <property type="entry name" value="Topo_IIA-like_dom_sf"/>
</dbReference>
<keyword evidence="7 8" id="KW-0413">Isomerase</keyword>
<gene>
    <name evidence="8 11" type="primary">gyrA</name>
    <name evidence="11" type="ORF">QE109_13495</name>
</gene>
<comment type="subunit">
    <text evidence="8">Heterotetramer, composed of two GyrA and two GyrB chains. In the heterotetramer, GyrA contains the active site tyrosine that forms a transient covalent intermediate with DNA, while GyrB binds cofactors and catalyzes ATP hydrolysis.</text>
</comment>
<dbReference type="Gene3D" id="2.120.10.90">
    <property type="entry name" value="DNA gyrase/topoisomerase IV, subunit A, C-terminal"/>
    <property type="match status" value="1"/>
</dbReference>
<keyword evidence="4 8" id="KW-0067">ATP-binding</keyword>
<keyword evidence="6 8" id="KW-0238">DNA-binding</keyword>
<comment type="miscellaneous">
    <text evidence="8">Few gyrases are as efficient as E.coli at forming negative supercoils. Not all organisms have 2 type II topoisomerases; in organisms with a single type II topoisomerase this enzyme also has to decatenate newly replicated chromosomes.</text>
</comment>
<evidence type="ECO:0000256" key="9">
    <source>
        <dbReference type="PROSITE-ProRule" id="PRU01384"/>
    </source>
</evidence>
<dbReference type="SUPFAM" id="SSF56719">
    <property type="entry name" value="Type II DNA topoisomerase"/>
    <property type="match status" value="1"/>
</dbReference>
<comment type="caution">
    <text evidence="11">The sequence shown here is derived from an EMBL/GenBank/DDBJ whole genome shotgun (WGS) entry which is preliminary data.</text>
</comment>
<evidence type="ECO:0000256" key="1">
    <source>
        <dbReference type="ARBA" id="ARBA00000185"/>
    </source>
</evidence>
<dbReference type="NCBIfam" id="TIGR01063">
    <property type="entry name" value="gyrA"/>
    <property type="match status" value="1"/>
</dbReference>
<dbReference type="PANTHER" id="PTHR43493">
    <property type="entry name" value="DNA GYRASE/TOPOISOMERASE SUBUNIT A"/>
    <property type="match status" value="1"/>
</dbReference>
<proteinExistence type="inferred from homology"/>
<dbReference type="Gene3D" id="1.10.268.10">
    <property type="entry name" value="Topoisomerase, domain 3"/>
    <property type="match status" value="1"/>
</dbReference>
<dbReference type="NCBIfam" id="NF004044">
    <property type="entry name" value="PRK05561.1"/>
    <property type="match status" value="1"/>
</dbReference>
<dbReference type="InterPro" id="IPR050220">
    <property type="entry name" value="Type_II_DNA_Topoisomerases"/>
</dbReference>
<accession>A0ABT6NFM2</accession>
<dbReference type="CDD" id="cd00187">
    <property type="entry name" value="TOP4c"/>
    <property type="match status" value="1"/>
</dbReference>
<dbReference type="SUPFAM" id="SSF101904">
    <property type="entry name" value="GyrA/ParC C-terminal domain-like"/>
    <property type="match status" value="1"/>
</dbReference>
<evidence type="ECO:0000259" key="10">
    <source>
        <dbReference type="PROSITE" id="PS52040"/>
    </source>
</evidence>
<comment type="subcellular location">
    <subcellularLocation>
        <location evidence="8">Cytoplasm</location>
    </subcellularLocation>
</comment>
<keyword evidence="12" id="KW-1185">Reference proteome</keyword>
<feature type="active site" description="O-(5'-phospho-DNA)-tyrosine intermediate" evidence="8 9">
    <location>
        <position position="109"/>
    </location>
</feature>
<reference evidence="11 12" key="1">
    <citation type="submission" date="2023-04" db="EMBL/GenBank/DDBJ databases">
        <title>Fusibacter bizertensis strain WBS, isolated from littoral bottom sediments of the Arctic seas - biochemical and genomic analysis.</title>
        <authorList>
            <person name="Brioukhanov A.L."/>
        </authorList>
    </citation>
    <scope>NUCLEOTIDE SEQUENCE [LARGE SCALE GENOMIC DNA]</scope>
    <source>
        <strain evidence="11 12">WBS</strain>
    </source>
</reference>
<dbReference type="Gene3D" id="3.30.1360.40">
    <property type="match status" value="1"/>
</dbReference>
<dbReference type="Pfam" id="PF00521">
    <property type="entry name" value="DNA_topoisoIV"/>
    <property type="match status" value="1"/>
</dbReference>
<dbReference type="Pfam" id="PF03989">
    <property type="entry name" value="DNA_gyraseA_C"/>
    <property type="match status" value="6"/>
</dbReference>
<evidence type="ECO:0000313" key="12">
    <source>
        <dbReference type="Proteomes" id="UP001158045"/>
    </source>
</evidence>
<dbReference type="PROSITE" id="PS52040">
    <property type="entry name" value="TOPO_IIA"/>
    <property type="match status" value="1"/>
</dbReference>
<dbReference type="PANTHER" id="PTHR43493:SF5">
    <property type="entry name" value="DNA GYRASE SUBUNIT A, CHLOROPLASTIC_MITOCHONDRIAL"/>
    <property type="match status" value="1"/>
</dbReference>
<organism evidence="11 12">
    <name type="scientific">Fusibacter bizertensis</name>
    <dbReference type="NCBI Taxonomy" id="1488331"/>
    <lineage>
        <taxon>Bacteria</taxon>
        <taxon>Bacillati</taxon>
        <taxon>Bacillota</taxon>
        <taxon>Clostridia</taxon>
        <taxon>Eubacteriales</taxon>
        <taxon>Eubacteriales Family XII. Incertae Sedis</taxon>
        <taxon>Fusibacter</taxon>
    </lineage>
</organism>
<comment type="similarity">
    <text evidence="2 8">Belongs to the type II topoisomerase GyrA/ParC subunit family.</text>
</comment>
<dbReference type="SMART" id="SM00434">
    <property type="entry name" value="TOP4c"/>
    <property type="match status" value="1"/>
</dbReference>
<keyword evidence="3 8" id="KW-0547">Nucleotide-binding</keyword>
<keyword evidence="5 8" id="KW-0799">Topoisomerase</keyword>
<name>A0ABT6NFM2_9FIRM</name>
<sequence>MDEMKKSYMDYAMSVIVSRALPDVRDGLKPVHRRILYAMSELNFTHDKQHRKSARIVGEVMGKYHPHGDSSIYGALVRFAQDFSMRYPLIDGHGNFGSIDGDGAAAMRYTEARMARLSGELLRDIDKETVDFTPNFDESEKEPVVLPSRFPNLLINGSNGIAVGMATSIPPHNLGEIIDGVIKLIDDPESDVYDIMECVKGPDFPTGAEIMGVEGIKRAYRTGRGRVILRSKSEIEEMKNGKSRIIITEIPYQVNKSKMIEGIAELVKNKRIEGITDLRDESNRNGIRIVIELRKDINPNIMINQLYKNSQLQISYSIIMLALHDGEPKVMNIKEMLDAYLEHQKVVERRRVIYDLKKAKDRAHILEGLRIAIDNIDEIIRIIRSSYSNAELKLIEKFDLSEIQAKAIVDMRLRRLQGLEREKIENEYSELLKLIDYLNELLANEQLLLDIIKEDLLRIKKAYGDERRTEISINPDEIDYEDLIDEDEVIITLTHAGYIKRVSTGEYVSQKRGGRGKTGLSTREEDFVKEIYTTSTHDYLLFFTNFGKVYRLKAYMIPDGSRISKGTAIINLLPLESEEKVNAVVPVKNFEEGYLTLCTKYGVIKKTAVSQFDTSRKSGLIAINLKENDQLISVKRTTGDNDLIVITTKGKSIRFHENDVRAMGRTATGVRAINLTGADYVIDMEVVKDHAKLLVVSEFGYGKRTLLKEYRQQTRGGKGIITYNLNSKTGNLIGALVVEDSDDLMIINDSGVLIRIKVADISVTGRITSGVRVMRVDENTKLVSLAKLEEHDDEDDEITVVENTSSEAIVEVEEIEEVEDLEKIKNLEEIDSNESDSEDN</sequence>
<dbReference type="InterPro" id="IPR006691">
    <property type="entry name" value="GyrA/parC_rep"/>
</dbReference>